<dbReference type="SUPFAM" id="SSF56112">
    <property type="entry name" value="Protein kinase-like (PK-like)"/>
    <property type="match status" value="1"/>
</dbReference>
<dbReference type="Gene3D" id="3.30.200.20">
    <property type="entry name" value="Phosphorylase Kinase, domain 1"/>
    <property type="match status" value="1"/>
</dbReference>
<proteinExistence type="predicted"/>
<geneLocation type="plasmid" evidence="1 2">
    <name>pJCM12272</name>
</geneLocation>
<dbReference type="InterPro" id="IPR011009">
    <property type="entry name" value="Kinase-like_dom_sf"/>
</dbReference>
<keyword evidence="1" id="KW-0614">Plasmid</keyword>
<reference evidence="1 2" key="1">
    <citation type="journal article" date="2019" name="Emerg. Microbes Infect.">
        <title>Comprehensive subspecies identification of 175 nontuberculous mycobacteria species based on 7547 genomic profiles.</title>
        <authorList>
            <person name="Matsumoto Y."/>
            <person name="Kinjo T."/>
            <person name="Motooka D."/>
            <person name="Nabeya D."/>
            <person name="Jung N."/>
            <person name="Uechi K."/>
            <person name="Horii T."/>
            <person name="Iida T."/>
            <person name="Fujita J."/>
            <person name="Nakamura S."/>
        </authorList>
    </citation>
    <scope>NUCLEOTIDE SEQUENCE [LARGE SCALE GENOMIC DNA]</scope>
    <source>
        <strain evidence="1 2">JCM 12272</strain>
        <plasmid evidence="1">pJCM12272</plasmid>
    </source>
</reference>
<name>A0A6N4V303_9MYCO</name>
<accession>A0A6N4V303</accession>
<evidence type="ECO:0008006" key="3">
    <source>
        <dbReference type="Google" id="ProtNLM"/>
    </source>
</evidence>
<dbReference type="AlphaFoldDB" id="A0A6N4V303"/>
<organism evidence="1 2">
    <name type="scientific">Mycolicibacterium alvei</name>
    <dbReference type="NCBI Taxonomy" id="67081"/>
    <lineage>
        <taxon>Bacteria</taxon>
        <taxon>Bacillati</taxon>
        <taxon>Actinomycetota</taxon>
        <taxon>Actinomycetes</taxon>
        <taxon>Mycobacteriales</taxon>
        <taxon>Mycobacteriaceae</taxon>
        <taxon>Mycolicibacterium</taxon>
    </lineage>
</organism>
<dbReference type="EMBL" id="AP022566">
    <property type="protein sequence ID" value="BBX30493.1"/>
    <property type="molecule type" value="Genomic_DNA"/>
</dbReference>
<protein>
    <recommendedName>
        <fullName evidence="3">Protein kinase domain-containing protein</fullName>
    </recommendedName>
</protein>
<evidence type="ECO:0000313" key="1">
    <source>
        <dbReference type="EMBL" id="BBX30493.1"/>
    </source>
</evidence>
<keyword evidence="2" id="KW-1185">Reference proteome</keyword>
<gene>
    <name evidence="1" type="ORF">MALV_56180</name>
</gene>
<evidence type="ECO:0000313" key="2">
    <source>
        <dbReference type="Proteomes" id="UP000466906"/>
    </source>
</evidence>
<dbReference type="Proteomes" id="UP000466906">
    <property type="component" value="Plasmid pJCM12272"/>
</dbReference>
<dbReference type="KEGG" id="malv:MALV_56180"/>
<sequence>MYLVDHPRLPRKDAIKVLLASTAEDPSFRERFNLEADRAAALWHPHIVGVRDRGEHTGHLWIAMEYVDGRQKYADAIVQGLTAALAAQ</sequence>